<evidence type="ECO:0000313" key="2">
    <source>
        <dbReference type="EMBL" id="KAF5214128.1"/>
    </source>
</evidence>
<accession>A0A7J6XJQ0</accession>
<organism evidence="2 3">
    <name type="scientific">Trypanosoma cruzi</name>
    <dbReference type="NCBI Taxonomy" id="5693"/>
    <lineage>
        <taxon>Eukaryota</taxon>
        <taxon>Discoba</taxon>
        <taxon>Euglenozoa</taxon>
        <taxon>Kinetoplastea</taxon>
        <taxon>Metakinetoplastina</taxon>
        <taxon>Trypanosomatida</taxon>
        <taxon>Trypanosomatidae</taxon>
        <taxon>Trypanosoma</taxon>
        <taxon>Schizotrypanum</taxon>
    </lineage>
</organism>
<reference evidence="2 3" key="1">
    <citation type="journal article" date="2019" name="Genome Biol. Evol.">
        <title>Nanopore Sequencing Significantly Improves Genome Assembly of the Protozoan Parasite Trypanosoma cruzi.</title>
        <authorList>
            <person name="Diaz-Viraque F."/>
            <person name="Pita S."/>
            <person name="Greif G."/>
            <person name="de Souza R.C.M."/>
            <person name="Iraola G."/>
            <person name="Robello C."/>
        </authorList>
    </citation>
    <scope>NUCLEOTIDE SEQUENCE [LARGE SCALE GENOMIC DNA]</scope>
    <source>
        <strain evidence="2 3">Berenice</strain>
    </source>
</reference>
<dbReference type="VEuPathDB" id="TriTrypDB:ECC02_013308"/>
<evidence type="ECO:0000313" key="3">
    <source>
        <dbReference type="Proteomes" id="UP000583944"/>
    </source>
</evidence>
<gene>
    <name evidence="2" type="ORF">ECC02_013308</name>
</gene>
<protein>
    <submittedName>
        <fullName evidence="2">Uncharacterized protein</fullName>
    </submittedName>
</protein>
<sequence length="303" mass="31931">MSSFPSTSGLLSCSRSLSFAGEARIKLPSLCCLGFCRRSSPAAVMVSDSSSAISWCAASSSPLQPSLSVAHRAVRGESSARCSCSVSCGSGNTNGCRWYSVFTAFMMPRAFCFTASSCFLATAIAFSAARSFCISASSLALVASQASLRRFSERRKSSTCLCDCLVWRRASSNASSARRASHSCDCNSSLCRCRASSFSCPRRASFSLDCKSSLCRRRMSSFSCPRRASLSCSRSLSFCRRSASSCRCNSAASGLPEASPNAAVMASDSSSATNWCAASSSSSDSSFSGPRHVSLSCDRNSSF</sequence>
<evidence type="ECO:0000256" key="1">
    <source>
        <dbReference type="SAM" id="MobiDB-lite"/>
    </source>
</evidence>
<feature type="compositionally biased region" description="Low complexity" evidence="1">
    <location>
        <begin position="274"/>
        <end position="288"/>
    </location>
</feature>
<name>A0A7J6XJQ0_TRYCR</name>
<dbReference type="EMBL" id="JABDHM010000599">
    <property type="protein sequence ID" value="KAF5214128.1"/>
    <property type="molecule type" value="Genomic_DNA"/>
</dbReference>
<dbReference type="Proteomes" id="UP000583944">
    <property type="component" value="Unassembled WGS sequence"/>
</dbReference>
<feature type="region of interest" description="Disordered" evidence="1">
    <location>
        <begin position="274"/>
        <end position="303"/>
    </location>
</feature>
<dbReference type="AlphaFoldDB" id="A0A7J6XJQ0"/>
<comment type="caution">
    <text evidence="2">The sequence shown here is derived from an EMBL/GenBank/DDBJ whole genome shotgun (WGS) entry which is preliminary data.</text>
</comment>
<proteinExistence type="predicted"/>